<evidence type="ECO:0000259" key="3">
    <source>
        <dbReference type="PROSITE" id="PS50110"/>
    </source>
</evidence>
<keyword evidence="1 2" id="KW-0597">Phosphoprotein</keyword>
<sequence length="121" mass="13695">MDKKKILICDDDAGIVDMAQLILEMNDFEAIGETNSLKLYDRIKTEHPDLIIIDLWMPVLSGDQILKRLKSDEHFKSIPVMAISASNDGYQIAMQAGANRFISKPFEMDEFVKAAHEMVAH</sequence>
<proteinExistence type="predicted"/>
<dbReference type="PROSITE" id="PS50110">
    <property type="entry name" value="RESPONSE_REGULATORY"/>
    <property type="match status" value="1"/>
</dbReference>
<dbReference type="Proteomes" id="UP000320042">
    <property type="component" value="Unassembled WGS sequence"/>
</dbReference>
<dbReference type="OrthoDB" id="9789181at2"/>
<dbReference type="SUPFAM" id="SSF52172">
    <property type="entry name" value="CheY-like"/>
    <property type="match status" value="1"/>
</dbReference>
<name>A0A563UJV9_9SPHI</name>
<keyword evidence="5" id="KW-1185">Reference proteome</keyword>
<dbReference type="Gene3D" id="3.40.50.2300">
    <property type="match status" value="1"/>
</dbReference>
<evidence type="ECO:0000313" key="5">
    <source>
        <dbReference type="Proteomes" id="UP000320042"/>
    </source>
</evidence>
<protein>
    <submittedName>
        <fullName evidence="4">Response regulator</fullName>
    </submittedName>
</protein>
<comment type="caution">
    <text evidence="4">The sequence shown here is derived from an EMBL/GenBank/DDBJ whole genome shotgun (WGS) entry which is preliminary data.</text>
</comment>
<dbReference type="GO" id="GO:0000160">
    <property type="term" value="P:phosphorelay signal transduction system"/>
    <property type="evidence" value="ECO:0007669"/>
    <property type="project" value="InterPro"/>
</dbReference>
<dbReference type="PANTHER" id="PTHR44591:SF3">
    <property type="entry name" value="RESPONSE REGULATORY DOMAIN-CONTAINING PROTEIN"/>
    <property type="match status" value="1"/>
</dbReference>
<organism evidence="4 5">
    <name type="scientific">Mucilaginibacter pallidiroseus</name>
    <dbReference type="NCBI Taxonomy" id="2599295"/>
    <lineage>
        <taxon>Bacteria</taxon>
        <taxon>Pseudomonadati</taxon>
        <taxon>Bacteroidota</taxon>
        <taxon>Sphingobacteriia</taxon>
        <taxon>Sphingobacteriales</taxon>
        <taxon>Sphingobacteriaceae</taxon>
        <taxon>Mucilaginibacter</taxon>
    </lineage>
</organism>
<evidence type="ECO:0000256" key="2">
    <source>
        <dbReference type="PROSITE-ProRule" id="PRU00169"/>
    </source>
</evidence>
<dbReference type="InterPro" id="IPR011006">
    <property type="entry name" value="CheY-like_superfamily"/>
</dbReference>
<evidence type="ECO:0000256" key="1">
    <source>
        <dbReference type="ARBA" id="ARBA00022553"/>
    </source>
</evidence>
<dbReference type="Pfam" id="PF00072">
    <property type="entry name" value="Response_reg"/>
    <property type="match status" value="1"/>
</dbReference>
<gene>
    <name evidence="4" type="ORF">FPZ43_03540</name>
</gene>
<reference evidence="4 5" key="1">
    <citation type="submission" date="2019-07" db="EMBL/GenBank/DDBJ databases">
        <authorList>
            <person name="Kim J."/>
        </authorList>
    </citation>
    <scope>NUCLEOTIDE SEQUENCE [LARGE SCALE GENOMIC DNA]</scope>
    <source>
        <strain evidence="5">dk17</strain>
    </source>
</reference>
<dbReference type="InterPro" id="IPR050595">
    <property type="entry name" value="Bact_response_regulator"/>
</dbReference>
<dbReference type="EMBL" id="VOEJ01000001">
    <property type="protein sequence ID" value="TWR31558.1"/>
    <property type="molecule type" value="Genomic_DNA"/>
</dbReference>
<dbReference type="InterPro" id="IPR001789">
    <property type="entry name" value="Sig_transdc_resp-reg_receiver"/>
</dbReference>
<dbReference type="SMART" id="SM00448">
    <property type="entry name" value="REC"/>
    <property type="match status" value="1"/>
</dbReference>
<feature type="domain" description="Response regulatory" evidence="3">
    <location>
        <begin position="5"/>
        <end position="119"/>
    </location>
</feature>
<dbReference type="RefSeq" id="WP_146380455.1">
    <property type="nucleotide sequence ID" value="NZ_VOEJ01000001.1"/>
</dbReference>
<accession>A0A563UJV9</accession>
<feature type="modified residue" description="4-aspartylphosphate" evidence="2">
    <location>
        <position position="54"/>
    </location>
</feature>
<dbReference type="AlphaFoldDB" id="A0A563UJV9"/>
<dbReference type="PANTHER" id="PTHR44591">
    <property type="entry name" value="STRESS RESPONSE REGULATOR PROTEIN 1"/>
    <property type="match status" value="1"/>
</dbReference>
<evidence type="ECO:0000313" key="4">
    <source>
        <dbReference type="EMBL" id="TWR31558.1"/>
    </source>
</evidence>